<organism evidence="2 3">
    <name type="scientific">Candidatus Dojkabacteria bacterium</name>
    <dbReference type="NCBI Taxonomy" id="2099670"/>
    <lineage>
        <taxon>Bacteria</taxon>
        <taxon>Candidatus Dojkabacteria</taxon>
    </lineage>
</organism>
<dbReference type="GO" id="GO:0008664">
    <property type="term" value="F:RNA 2',3'-cyclic 3'-phosphodiesterase activity"/>
    <property type="evidence" value="ECO:0007669"/>
    <property type="project" value="InterPro"/>
</dbReference>
<comment type="caution">
    <text evidence="2">The sequence shown here is derived from an EMBL/GenBank/DDBJ whole genome shotgun (WGS) entry which is preliminary data.</text>
</comment>
<protein>
    <submittedName>
        <fullName evidence="2">RNA 2',3'-cyclic phosphodiesterase</fullName>
    </submittedName>
</protein>
<reference evidence="2" key="1">
    <citation type="submission" date="2020-04" db="EMBL/GenBank/DDBJ databases">
        <authorList>
            <person name="Zhang T."/>
        </authorList>
    </citation>
    <scope>NUCLEOTIDE SEQUENCE</scope>
    <source>
        <strain evidence="2">HKST-UBA12</strain>
    </source>
</reference>
<dbReference type="EMBL" id="JAGQLI010000216">
    <property type="protein sequence ID" value="MCA9379516.1"/>
    <property type="molecule type" value="Genomic_DNA"/>
</dbReference>
<gene>
    <name evidence="2" type="primary">thpR</name>
    <name evidence="2" type="ORF">KC640_03740</name>
</gene>
<name>A0A955L0K2_9BACT</name>
<sequence>MRLFLAIFPPKEYLDYFRDVVRKFDKEKRNLKPVNLEQIHLTLRFIGANVSLGSKNRLAKSFLTFSGNFAKPEIKLGELAFGFPRQHDPRVLLADVHENDELNLLSNQIHKLIRDQHLHDTIRWKSKQDTDFHMSLARLKPAATRSTGRNVKAILENVRLPMPESFVAEEMYLMQSTVPRGGGSPVYKKLEKIKL</sequence>
<evidence type="ECO:0000313" key="3">
    <source>
        <dbReference type="Proteomes" id="UP000760819"/>
    </source>
</evidence>
<dbReference type="InterPro" id="IPR004175">
    <property type="entry name" value="RNA_CPDase"/>
</dbReference>
<dbReference type="PANTHER" id="PTHR35561">
    <property type="entry name" value="RNA 2',3'-CYCLIC PHOSPHODIESTERASE"/>
    <property type="match status" value="1"/>
</dbReference>
<proteinExistence type="predicted"/>
<dbReference type="NCBIfam" id="TIGR02258">
    <property type="entry name" value="2_5_ligase"/>
    <property type="match status" value="1"/>
</dbReference>
<dbReference type="Gene3D" id="3.90.1140.10">
    <property type="entry name" value="Cyclic phosphodiesterase"/>
    <property type="match status" value="1"/>
</dbReference>
<dbReference type="Proteomes" id="UP000760819">
    <property type="component" value="Unassembled WGS sequence"/>
</dbReference>
<reference evidence="2" key="2">
    <citation type="journal article" date="2021" name="Microbiome">
        <title>Successional dynamics and alternative stable states in a saline activated sludge microbial community over 9 years.</title>
        <authorList>
            <person name="Wang Y."/>
            <person name="Ye J."/>
            <person name="Ju F."/>
            <person name="Liu L."/>
            <person name="Boyd J.A."/>
            <person name="Deng Y."/>
            <person name="Parks D.H."/>
            <person name="Jiang X."/>
            <person name="Yin X."/>
            <person name="Woodcroft B.J."/>
            <person name="Tyson G.W."/>
            <person name="Hugenholtz P."/>
            <person name="Polz M.F."/>
            <person name="Zhang T."/>
        </authorList>
    </citation>
    <scope>NUCLEOTIDE SEQUENCE</scope>
    <source>
        <strain evidence="2">HKST-UBA12</strain>
    </source>
</reference>
<dbReference type="SUPFAM" id="SSF55144">
    <property type="entry name" value="LigT-like"/>
    <property type="match status" value="1"/>
</dbReference>
<dbReference type="AlphaFoldDB" id="A0A955L0K2"/>
<dbReference type="PANTHER" id="PTHR35561:SF1">
    <property type="entry name" value="RNA 2',3'-CYCLIC PHOSPHODIESTERASE"/>
    <property type="match status" value="1"/>
</dbReference>
<dbReference type="InterPro" id="IPR009097">
    <property type="entry name" value="Cyclic_Pdiesterase"/>
</dbReference>
<evidence type="ECO:0000256" key="1">
    <source>
        <dbReference type="ARBA" id="ARBA00022801"/>
    </source>
</evidence>
<evidence type="ECO:0000313" key="2">
    <source>
        <dbReference type="EMBL" id="MCA9379516.1"/>
    </source>
</evidence>
<accession>A0A955L0K2</accession>
<dbReference type="GO" id="GO:0004113">
    <property type="term" value="F:2',3'-cyclic-nucleotide 3'-phosphodiesterase activity"/>
    <property type="evidence" value="ECO:0007669"/>
    <property type="project" value="InterPro"/>
</dbReference>
<keyword evidence="1" id="KW-0378">Hydrolase</keyword>